<feature type="non-terminal residue" evidence="2">
    <location>
        <position position="71"/>
    </location>
</feature>
<feature type="compositionally biased region" description="Basic and acidic residues" evidence="1">
    <location>
        <begin position="29"/>
        <end position="42"/>
    </location>
</feature>
<accession>A0A136IXT9</accession>
<feature type="compositionally biased region" description="Basic and acidic residues" evidence="1">
    <location>
        <begin position="61"/>
        <end position="71"/>
    </location>
</feature>
<feature type="region of interest" description="Disordered" evidence="1">
    <location>
        <begin position="23"/>
        <end position="71"/>
    </location>
</feature>
<dbReference type="PROSITE" id="PS51257">
    <property type="entry name" value="PROKAR_LIPOPROTEIN"/>
    <property type="match status" value="1"/>
</dbReference>
<keyword evidence="3" id="KW-1185">Reference proteome</keyword>
<dbReference type="AlphaFoldDB" id="A0A136IXT9"/>
<name>A0A136IXT9_9PEZI</name>
<reference evidence="3" key="1">
    <citation type="submission" date="2016-02" db="EMBL/GenBank/DDBJ databases">
        <title>Draft genome sequence of Microdochium bolleyi, a fungal endophyte of beachgrass.</title>
        <authorList>
            <consortium name="DOE Joint Genome Institute"/>
            <person name="David A.S."/>
            <person name="May G."/>
            <person name="Haridas S."/>
            <person name="Lim J."/>
            <person name="Wang M."/>
            <person name="Labutti K."/>
            <person name="Lipzen A."/>
            <person name="Barry K."/>
            <person name="Grigoriev I.V."/>
        </authorList>
    </citation>
    <scope>NUCLEOTIDE SEQUENCE [LARGE SCALE GENOMIC DNA]</scope>
    <source>
        <strain evidence="3">J235TASD1</strain>
    </source>
</reference>
<gene>
    <name evidence="2" type="ORF">Micbo1qcDRAFT_165178</name>
</gene>
<organism evidence="2 3">
    <name type="scientific">Microdochium bolleyi</name>
    <dbReference type="NCBI Taxonomy" id="196109"/>
    <lineage>
        <taxon>Eukaryota</taxon>
        <taxon>Fungi</taxon>
        <taxon>Dikarya</taxon>
        <taxon>Ascomycota</taxon>
        <taxon>Pezizomycotina</taxon>
        <taxon>Sordariomycetes</taxon>
        <taxon>Xylariomycetidae</taxon>
        <taxon>Xylariales</taxon>
        <taxon>Microdochiaceae</taxon>
        <taxon>Microdochium</taxon>
    </lineage>
</organism>
<sequence length="71" mass="8221">MSRWAKNLEPWLQAGGVLGLSCRKRRSRGKMDAKGIEREEKQRRVRRGQIRGRPWMNGGSSERHSGSVESW</sequence>
<protein>
    <submittedName>
        <fullName evidence="2">Uncharacterized protein</fullName>
    </submittedName>
</protein>
<dbReference type="Proteomes" id="UP000070501">
    <property type="component" value="Unassembled WGS sequence"/>
</dbReference>
<evidence type="ECO:0000313" key="2">
    <source>
        <dbReference type="EMBL" id="KXJ89810.1"/>
    </source>
</evidence>
<dbReference type="InParanoid" id="A0A136IXT9"/>
<proteinExistence type="predicted"/>
<dbReference type="EMBL" id="KQ964254">
    <property type="protein sequence ID" value="KXJ89810.1"/>
    <property type="molecule type" value="Genomic_DNA"/>
</dbReference>
<evidence type="ECO:0000313" key="3">
    <source>
        <dbReference type="Proteomes" id="UP000070501"/>
    </source>
</evidence>
<evidence type="ECO:0000256" key="1">
    <source>
        <dbReference type="SAM" id="MobiDB-lite"/>
    </source>
</evidence>